<name>A0AAE3HYV4_9GAMM</name>
<proteinExistence type="predicted"/>
<evidence type="ECO:0000256" key="2">
    <source>
        <dbReference type="ARBA" id="ARBA00023054"/>
    </source>
</evidence>
<dbReference type="AlphaFoldDB" id="A0AAE3HYV4"/>
<keyword evidence="4" id="KW-0732">Signal</keyword>
<dbReference type="PANTHER" id="PTHR32347:SF14">
    <property type="entry name" value="EFFLUX SYSTEM COMPONENT YKNX-RELATED"/>
    <property type="match status" value="1"/>
</dbReference>
<organism evidence="6 7">
    <name type="scientific">Candidatus Berkiella aquae</name>
    <dbReference type="NCBI Taxonomy" id="295108"/>
    <lineage>
        <taxon>Bacteria</taxon>
        <taxon>Pseudomonadati</taxon>
        <taxon>Pseudomonadota</taxon>
        <taxon>Gammaproteobacteria</taxon>
        <taxon>Candidatus Berkiellales</taxon>
        <taxon>Candidatus Berkiellaceae</taxon>
        <taxon>Candidatus Berkiella</taxon>
    </lineage>
</organism>
<dbReference type="Proteomes" id="UP000051497">
    <property type="component" value="Unassembled WGS sequence"/>
</dbReference>
<dbReference type="RefSeq" id="WP_075064725.1">
    <property type="nucleotide sequence ID" value="NZ_LKAJ02000001.1"/>
</dbReference>
<evidence type="ECO:0000313" key="7">
    <source>
        <dbReference type="Proteomes" id="UP000051497"/>
    </source>
</evidence>
<gene>
    <name evidence="6" type="ORF">HT99x_011790</name>
</gene>
<dbReference type="Gene3D" id="2.40.50.100">
    <property type="match status" value="1"/>
</dbReference>
<evidence type="ECO:0000313" key="6">
    <source>
        <dbReference type="EMBL" id="MCS5712115.1"/>
    </source>
</evidence>
<feature type="signal peptide" evidence="4">
    <location>
        <begin position="1"/>
        <end position="23"/>
    </location>
</feature>
<feature type="chain" id="PRO_5042187334" evidence="4">
    <location>
        <begin position="24"/>
        <end position="400"/>
    </location>
</feature>
<keyword evidence="7" id="KW-1185">Reference proteome</keyword>
<reference evidence="6" key="1">
    <citation type="journal article" date="2016" name="Genome Announc.">
        <title>Draft Genome Sequences of Two Novel Amoeba-Resistant Intranuclear Bacteria, 'Candidatus Berkiella cookevillensis' and 'Candidatus Berkiella aquae'.</title>
        <authorList>
            <person name="Mehari Y.T."/>
            <person name="Arivett B.A."/>
            <person name="Farone A.L."/>
            <person name="Gunderson J.H."/>
            <person name="Farone M.B."/>
        </authorList>
    </citation>
    <scope>NUCLEOTIDE SEQUENCE</scope>
    <source>
        <strain evidence="6">HT99</strain>
    </source>
</reference>
<dbReference type="PANTHER" id="PTHR32347">
    <property type="entry name" value="EFFLUX SYSTEM COMPONENT YKNX-RELATED"/>
    <property type="match status" value="1"/>
</dbReference>
<evidence type="ECO:0000259" key="5">
    <source>
        <dbReference type="Pfam" id="PF26002"/>
    </source>
</evidence>
<accession>A0AAE3HYV4</accession>
<feature type="coiled-coil region" evidence="3">
    <location>
        <begin position="160"/>
        <end position="213"/>
    </location>
</feature>
<dbReference type="InterPro" id="IPR058982">
    <property type="entry name" value="Beta-barrel_AprE"/>
</dbReference>
<sequence length="400" mass="45295">MKINRLFSIIAWILMMQMSQALAQVTMQITNSKPLEKILYDGNLLAVNLLEIQSPANGMLLKKHVHFGDKVSQGQVLFEFASQELQAQLFEASMAVIENKEAYLKLRDWEQSYEMMQANSQMDKAYHELARTEVRFQQTKKLYQSGIVAKEECLLDERFYKDSQQHYQNAKRQLAQIKEKANATALKLAELKLKQAQNKEAMLQNKIAALIVRSPMSGTVLAPHVEGTKQVFALYPQKPFQEREVIAWLADMSSLCISVKVDEFDIVRLQKGQQAKVVLAAFSTHSLAGKIMDISVQNNPANGTRQAMVYDVKVALDVIPEEIQNKLLIGMTASIQLEERLPEGLWIDKTAIHYENDEPYVNVIHDQTSTKQKVVLGDNVKNEVRVIKGLAVGDRIVLHG</sequence>
<evidence type="ECO:0000256" key="4">
    <source>
        <dbReference type="SAM" id="SignalP"/>
    </source>
</evidence>
<evidence type="ECO:0000256" key="1">
    <source>
        <dbReference type="ARBA" id="ARBA00004196"/>
    </source>
</evidence>
<comment type="subcellular location">
    <subcellularLocation>
        <location evidence="1">Cell envelope</location>
    </subcellularLocation>
</comment>
<comment type="caution">
    <text evidence="6">The sequence shown here is derived from an EMBL/GenBank/DDBJ whole genome shotgun (WGS) entry which is preliminary data.</text>
</comment>
<dbReference type="SUPFAM" id="SSF111369">
    <property type="entry name" value="HlyD-like secretion proteins"/>
    <property type="match status" value="1"/>
</dbReference>
<protein>
    <submittedName>
        <fullName evidence="6">Efflux RND transporter periplasmic adaptor subunit</fullName>
    </submittedName>
</protein>
<dbReference type="Pfam" id="PF26002">
    <property type="entry name" value="Beta-barrel_AprE"/>
    <property type="match status" value="1"/>
</dbReference>
<dbReference type="Gene3D" id="2.40.30.170">
    <property type="match status" value="1"/>
</dbReference>
<reference evidence="6" key="2">
    <citation type="submission" date="2021-06" db="EMBL/GenBank/DDBJ databases">
        <title>Genomic Description and Analysis of Intracellular Bacteria, Candidatus Berkiella cookevillensis and Candidatus Berkiella aquae.</title>
        <authorList>
            <person name="Kidane D.T."/>
            <person name="Mehari Y.T."/>
            <person name="Rice F.C."/>
            <person name="Arivett B.A."/>
            <person name="Farone A.L."/>
            <person name="Berk S.G."/>
            <person name="Farone M.B."/>
        </authorList>
    </citation>
    <scope>NUCLEOTIDE SEQUENCE</scope>
    <source>
        <strain evidence="6">HT99</strain>
    </source>
</reference>
<feature type="domain" description="AprE-like beta-barrel" evidence="5">
    <location>
        <begin position="255"/>
        <end position="337"/>
    </location>
</feature>
<dbReference type="Gene3D" id="2.40.420.20">
    <property type="match status" value="1"/>
</dbReference>
<dbReference type="EMBL" id="LKAJ02000001">
    <property type="protein sequence ID" value="MCS5712115.1"/>
    <property type="molecule type" value="Genomic_DNA"/>
</dbReference>
<dbReference type="InterPro" id="IPR050465">
    <property type="entry name" value="UPF0194_transport"/>
</dbReference>
<keyword evidence="2 3" id="KW-0175">Coiled coil</keyword>
<dbReference type="GO" id="GO:0030313">
    <property type="term" value="C:cell envelope"/>
    <property type="evidence" value="ECO:0007669"/>
    <property type="project" value="UniProtKB-SubCell"/>
</dbReference>
<evidence type="ECO:0000256" key="3">
    <source>
        <dbReference type="SAM" id="Coils"/>
    </source>
</evidence>